<evidence type="ECO:0000313" key="1">
    <source>
        <dbReference type="EMBL" id="MCS5491889.1"/>
    </source>
</evidence>
<accession>A0ABT2G9G0</accession>
<reference evidence="1 2" key="1">
    <citation type="submission" date="2022-08" db="EMBL/GenBank/DDBJ databases">
        <title>Algoriphagus sp. CAU 1643 isolated from mud.</title>
        <authorList>
            <person name="Kim W."/>
        </authorList>
    </citation>
    <scope>NUCLEOTIDE SEQUENCE [LARGE SCALE GENOMIC DNA]</scope>
    <source>
        <strain evidence="1 2">CAU 1643</strain>
    </source>
</reference>
<proteinExistence type="predicted"/>
<protein>
    <submittedName>
        <fullName evidence="1">Uncharacterized protein</fullName>
    </submittedName>
</protein>
<gene>
    <name evidence="1" type="ORF">NY014_15725</name>
</gene>
<name>A0ABT2G9G0_9BACT</name>
<dbReference type="EMBL" id="JANWGH010000003">
    <property type="protein sequence ID" value="MCS5491889.1"/>
    <property type="molecule type" value="Genomic_DNA"/>
</dbReference>
<evidence type="ECO:0000313" key="2">
    <source>
        <dbReference type="Proteomes" id="UP001206788"/>
    </source>
</evidence>
<dbReference type="Proteomes" id="UP001206788">
    <property type="component" value="Unassembled WGS sequence"/>
</dbReference>
<comment type="caution">
    <text evidence="1">The sequence shown here is derived from an EMBL/GenBank/DDBJ whole genome shotgun (WGS) entry which is preliminary data.</text>
</comment>
<dbReference type="RefSeq" id="WP_259415491.1">
    <property type="nucleotide sequence ID" value="NZ_JANWGH010000003.1"/>
</dbReference>
<sequence>MKRTLFAFVFLGFTSCNLFDSENQVAITSDLDFLYEEIQQLAESKPCIDPNDWDFVALGSKPCGGPWEYIAYPKSIIFPNF</sequence>
<keyword evidence="2" id="KW-1185">Reference proteome</keyword>
<organism evidence="1 2">
    <name type="scientific">Algoriphagus limi</name>
    <dbReference type="NCBI Taxonomy" id="2975273"/>
    <lineage>
        <taxon>Bacteria</taxon>
        <taxon>Pseudomonadati</taxon>
        <taxon>Bacteroidota</taxon>
        <taxon>Cytophagia</taxon>
        <taxon>Cytophagales</taxon>
        <taxon>Cyclobacteriaceae</taxon>
        <taxon>Algoriphagus</taxon>
    </lineage>
</organism>
<dbReference type="PROSITE" id="PS51257">
    <property type="entry name" value="PROKAR_LIPOPROTEIN"/>
    <property type="match status" value="1"/>
</dbReference>